<organism evidence="2 3">
    <name type="scientific">Polaribacter filamentus</name>
    <dbReference type="NCBI Taxonomy" id="53483"/>
    <lineage>
        <taxon>Bacteria</taxon>
        <taxon>Pseudomonadati</taxon>
        <taxon>Bacteroidota</taxon>
        <taxon>Flavobacteriia</taxon>
        <taxon>Flavobacteriales</taxon>
        <taxon>Flavobacteriaceae</taxon>
    </lineage>
</organism>
<evidence type="ECO:0000313" key="3">
    <source>
        <dbReference type="Proteomes" id="UP000239522"/>
    </source>
</evidence>
<sequence length="263" mass="30541">MKKILFFLVLLISASGFSQEINFDKYQYIVVADKFDFVSETDQYQTSSLTKFLLEKKGFKVFLNSDKLPKDLQVNRCIALFAAIKDDSSMFTIKNTIEIKDCYGEILFSSQEGKSKEKDYKKGYQEAIRNAYETMTDFNYSYNPLLVDVKKDKKNELFIADIDSTARTKTQKVVMTPDVEIETIKEKIIVSKTVDVLYAQIKNNGFQLVNTAPEVVFLILKTNVKNVFIIHDKNGILYKLGEKWVAEFYEKNQLVTREYQIKF</sequence>
<dbReference type="EMBL" id="MQUA01000013">
    <property type="protein sequence ID" value="PQB08569.1"/>
    <property type="molecule type" value="Genomic_DNA"/>
</dbReference>
<keyword evidence="3" id="KW-1185">Reference proteome</keyword>
<dbReference type="AlphaFoldDB" id="A0A2S7L0W5"/>
<protein>
    <submittedName>
        <fullName evidence="2">Uncharacterized protein</fullName>
    </submittedName>
</protein>
<reference evidence="2 3" key="1">
    <citation type="submission" date="2016-11" db="EMBL/GenBank/DDBJ databases">
        <title>Trade-off between light-utilization and light-protection in marine flavobacteria.</title>
        <authorList>
            <person name="Kumagai Y."/>
        </authorList>
    </citation>
    <scope>NUCLEOTIDE SEQUENCE [LARGE SCALE GENOMIC DNA]</scope>
    <source>
        <strain evidence="2 3">ATCC 700397</strain>
    </source>
</reference>
<keyword evidence="1" id="KW-0732">Signal</keyword>
<feature type="signal peptide" evidence="1">
    <location>
        <begin position="1"/>
        <end position="18"/>
    </location>
</feature>
<comment type="caution">
    <text evidence="2">The sequence shown here is derived from an EMBL/GenBank/DDBJ whole genome shotgun (WGS) entry which is preliminary data.</text>
</comment>
<gene>
    <name evidence="2" type="ORF">BST83_02425</name>
</gene>
<name>A0A2S7L0W5_9FLAO</name>
<evidence type="ECO:0000256" key="1">
    <source>
        <dbReference type="SAM" id="SignalP"/>
    </source>
</evidence>
<feature type="chain" id="PRO_5015516713" evidence="1">
    <location>
        <begin position="19"/>
        <end position="263"/>
    </location>
</feature>
<accession>A0A2S7L0W5</accession>
<dbReference type="Proteomes" id="UP000239522">
    <property type="component" value="Unassembled WGS sequence"/>
</dbReference>
<evidence type="ECO:0000313" key="2">
    <source>
        <dbReference type="EMBL" id="PQB08569.1"/>
    </source>
</evidence>
<proteinExistence type="predicted"/>